<evidence type="ECO:0000313" key="3">
    <source>
        <dbReference type="Proteomes" id="UP001320119"/>
    </source>
</evidence>
<protein>
    <submittedName>
        <fullName evidence="2">Transcriptional regulator</fullName>
    </submittedName>
</protein>
<dbReference type="InterPro" id="IPR012807">
    <property type="entry name" value="Anti-sigma_ChrR"/>
</dbReference>
<dbReference type="KEGG" id="marq:MARGE09_P3234"/>
<organism evidence="2 3">
    <name type="scientific">Marinagarivorans cellulosilyticus</name>
    <dbReference type="NCBI Taxonomy" id="2721545"/>
    <lineage>
        <taxon>Bacteria</taxon>
        <taxon>Pseudomonadati</taxon>
        <taxon>Pseudomonadota</taxon>
        <taxon>Gammaproteobacteria</taxon>
        <taxon>Cellvibrionales</taxon>
        <taxon>Cellvibrionaceae</taxon>
        <taxon>Marinagarivorans</taxon>
    </lineage>
</organism>
<dbReference type="EMBL" id="AP023086">
    <property type="protein sequence ID" value="BCD99033.1"/>
    <property type="molecule type" value="Genomic_DNA"/>
</dbReference>
<dbReference type="RefSeq" id="WP_236983893.1">
    <property type="nucleotide sequence ID" value="NZ_AP023086.1"/>
</dbReference>
<dbReference type="Proteomes" id="UP001320119">
    <property type="component" value="Chromosome"/>
</dbReference>
<dbReference type="CDD" id="cd20301">
    <property type="entry name" value="cupin_ChrR"/>
    <property type="match status" value="1"/>
</dbReference>
<keyword evidence="3" id="KW-1185">Reference proteome</keyword>
<reference evidence="2 3" key="1">
    <citation type="journal article" date="2022" name="IScience">
        <title>An ultrasensitive nanofiber-based assay for enzymatic hydrolysis and deep-sea microbial degradation of cellulose.</title>
        <authorList>
            <person name="Tsudome M."/>
            <person name="Tachioka M."/>
            <person name="Miyazaki M."/>
            <person name="Uchimura K."/>
            <person name="Tsuda M."/>
            <person name="Takaki Y."/>
            <person name="Deguchi S."/>
        </authorList>
    </citation>
    <scope>NUCLEOTIDE SEQUENCE [LARGE SCALE GENOMIC DNA]</scope>
    <source>
        <strain evidence="2 3">GE09</strain>
    </source>
</reference>
<dbReference type="Gene3D" id="2.60.120.10">
    <property type="entry name" value="Jelly Rolls"/>
    <property type="match status" value="1"/>
</dbReference>
<gene>
    <name evidence="2" type="ORF">MARGE09_P3234</name>
</gene>
<dbReference type="NCBIfam" id="TIGR02451">
    <property type="entry name" value="anti_sig_ChrR"/>
    <property type="match status" value="1"/>
</dbReference>
<evidence type="ECO:0000313" key="2">
    <source>
        <dbReference type="EMBL" id="BCD99033.1"/>
    </source>
</evidence>
<name>A0AAN2BLD6_9GAMM</name>
<sequence>MINHHPDANMLVEYASGSLPWALSISVSAHMQLCSQCRAKHQQLSMLGGACLDDAPSENVEEDSFARLMGRIESSKNTAQKSAVKVPQSKDLQTKQLPKVVQKLLPDNLQWRRVSSALKMARLTTGQEQYEVAFHKISKGGKVVEHDHKGLEVTLVLEGSFSDDGGVYQRGDFIVREPGQTHRPTATLDQDCLCLSVCEAPVAVTGWLGKVINPFLSIRPA</sequence>
<dbReference type="InterPro" id="IPR011051">
    <property type="entry name" value="RmlC_Cupin_sf"/>
</dbReference>
<accession>A0AAN2BLD6</accession>
<dbReference type="Gene3D" id="1.10.10.1320">
    <property type="entry name" value="Anti-sigma factor, zinc-finger domain"/>
    <property type="match status" value="1"/>
</dbReference>
<dbReference type="AlphaFoldDB" id="A0AAN2BLD6"/>
<dbReference type="SUPFAM" id="SSF51182">
    <property type="entry name" value="RmlC-like cupins"/>
    <property type="match status" value="1"/>
</dbReference>
<dbReference type="Pfam" id="PF12973">
    <property type="entry name" value="Cupin_7"/>
    <property type="match status" value="1"/>
</dbReference>
<dbReference type="InterPro" id="IPR041916">
    <property type="entry name" value="Anti_sigma_zinc_sf"/>
</dbReference>
<dbReference type="InterPro" id="IPR014710">
    <property type="entry name" value="RmlC-like_jellyroll"/>
</dbReference>
<proteinExistence type="predicted"/>
<dbReference type="InterPro" id="IPR025979">
    <property type="entry name" value="ChrR-like_cupin_dom"/>
</dbReference>
<evidence type="ECO:0000259" key="1">
    <source>
        <dbReference type="Pfam" id="PF12973"/>
    </source>
</evidence>
<feature type="domain" description="ChrR-like cupin" evidence="1">
    <location>
        <begin position="106"/>
        <end position="195"/>
    </location>
</feature>